<comment type="caution">
    <text evidence="2">The sequence shown here is derived from an EMBL/GenBank/DDBJ whole genome shotgun (WGS) entry which is preliminary data.</text>
</comment>
<sequence>MSVRRFRWASNRRRYAPFRTLTAPDWKATVLTSRFLDSGLSLLAAALEESAASGRPGTCEMGPTSRACDPTAASSTSV</sequence>
<proteinExistence type="predicted"/>
<evidence type="ECO:0000256" key="1">
    <source>
        <dbReference type="SAM" id="MobiDB-lite"/>
    </source>
</evidence>
<name>A0ABS9TT49_9PSEU</name>
<evidence type="ECO:0000313" key="2">
    <source>
        <dbReference type="EMBL" id="MCH6171676.1"/>
    </source>
</evidence>
<organism evidence="2 3">
    <name type="scientific">Pseudonocardia alaniniphila</name>
    <dbReference type="NCBI Taxonomy" id="75291"/>
    <lineage>
        <taxon>Bacteria</taxon>
        <taxon>Bacillati</taxon>
        <taxon>Actinomycetota</taxon>
        <taxon>Actinomycetes</taxon>
        <taxon>Pseudonocardiales</taxon>
        <taxon>Pseudonocardiaceae</taxon>
        <taxon>Pseudonocardia</taxon>
    </lineage>
</organism>
<dbReference type="EMBL" id="JAKXMK010000047">
    <property type="protein sequence ID" value="MCH6171676.1"/>
    <property type="molecule type" value="Genomic_DNA"/>
</dbReference>
<evidence type="ECO:0000313" key="3">
    <source>
        <dbReference type="Proteomes" id="UP001299970"/>
    </source>
</evidence>
<dbReference type="RefSeq" id="WP_241042480.1">
    <property type="nucleotide sequence ID" value="NZ_BAAAJF010000005.1"/>
</dbReference>
<protein>
    <submittedName>
        <fullName evidence="2">Uncharacterized protein</fullName>
    </submittedName>
</protein>
<reference evidence="2 3" key="1">
    <citation type="submission" date="2022-03" db="EMBL/GenBank/DDBJ databases">
        <title>Pseudonocardia alaer sp. nov., a novel actinomycete isolated from reed forest soil.</title>
        <authorList>
            <person name="Wang L."/>
        </authorList>
    </citation>
    <scope>NUCLEOTIDE SEQUENCE [LARGE SCALE GENOMIC DNA]</scope>
    <source>
        <strain evidence="2 3">Y-16303</strain>
    </source>
</reference>
<accession>A0ABS9TT49</accession>
<dbReference type="Proteomes" id="UP001299970">
    <property type="component" value="Unassembled WGS sequence"/>
</dbReference>
<gene>
    <name evidence="2" type="ORF">MMF94_38820</name>
</gene>
<feature type="region of interest" description="Disordered" evidence="1">
    <location>
        <begin position="51"/>
        <end position="78"/>
    </location>
</feature>
<keyword evidence="3" id="KW-1185">Reference proteome</keyword>